<evidence type="ECO:0000256" key="1">
    <source>
        <dbReference type="SAM" id="MobiDB-lite"/>
    </source>
</evidence>
<gene>
    <name evidence="2" type="primary">Necator_chrX.g24844</name>
    <name evidence="2" type="ORF">RB195_024679</name>
</gene>
<sequence>MLKGLIRGRQENRIANRQKEFLKSAHSEDRGIQVEGSKISSYAYLGRSMSMENDLKEELNRKMRTAWSARIREAAYLLTDQSPCPSVQLDSSSSALLPSGDVDRHRCHV</sequence>
<dbReference type="EMBL" id="JAVFWL010000006">
    <property type="protein sequence ID" value="KAK6764448.1"/>
    <property type="molecule type" value="Genomic_DNA"/>
</dbReference>
<keyword evidence="3" id="KW-1185">Reference proteome</keyword>
<dbReference type="Proteomes" id="UP001303046">
    <property type="component" value="Unassembled WGS sequence"/>
</dbReference>
<comment type="caution">
    <text evidence="2">The sequence shown here is derived from an EMBL/GenBank/DDBJ whole genome shotgun (WGS) entry which is preliminary data.</text>
</comment>
<name>A0ABR1EPH3_NECAM</name>
<reference evidence="2 3" key="1">
    <citation type="submission" date="2023-08" db="EMBL/GenBank/DDBJ databases">
        <title>A Necator americanus chromosomal reference genome.</title>
        <authorList>
            <person name="Ilik V."/>
            <person name="Petrzelkova K.J."/>
            <person name="Pardy F."/>
            <person name="Fuh T."/>
            <person name="Niatou-Singa F.S."/>
            <person name="Gouil Q."/>
            <person name="Baker L."/>
            <person name="Ritchie M.E."/>
            <person name="Jex A.R."/>
            <person name="Gazzola D."/>
            <person name="Li H."/>
            <person name="Toshio Fujiwara R."/>
            <person name="Zhan B."/>
            <person name="Aroian R.V."/>
            <person name="Pafco B."/>
            <person name="Schwarz E.M."/>
        </authorList>
    </citation>
    <scope>NUCLEOTIDE SEQUENCE [LARGE SCALE GENOMIC DNA]</scope>
    <source>
        <strain evidence="2 3">Aroian</strain>
        <tissue evidence="2">Whole animal</tissue>
    </source>
</reference>
<proteinExistence type="predicted"/>
<evidence type="ECO:0000313" key="2">
    <source>
        <dbReference type="EMBL" id="KAK6764448.1"/>
    </source>
</evidence>
<feature type="region of interest" description="Disordered" evidence="1">
    <location>
        <begin position="83"/>
        <end position="109"/>
    </location>
</feature>
<evidence type="ECO:0000313" key="3">
    <source>
        <dbReference type="Proteomes" id="UP001303046"/>
    </source>
</evidence>
<feature type="compositionally biased region" description="Polar residues" evidence="1">
    <location>
        <begin position="83"/>
        <end position="96"/>
    </location>
</feature>
<protein>
    <submittedName>
        <fullName evidence="2">Uncharacterized protein</fullName>
    </submittedName>
</protein>
<accession>A0ABR1EPH3</accession>
<organism evidence="2 3">
    <name type="scientific">Necator americanus</name>
    <name type="common">Human hookworm</name>
    <dbReference type="NCBI Taxonomy" id="51031"/>
    <lineage>
        <taxon>Eukaryota</taxon>
        <taxon>Metazoa</taxon>
        <taxon>Ecdysozoa</taxon>
        <taxon>Nematoda</taxon>
        <taxon>Chromadorea</taxon>
        <taxon>Rhabditida</taxon>
        <taxon>Rhabditina</taxon>
        <taxon>Rhabditomorpha</taxon>
        <taxon>Strongyloidea</taxon>
        <taxon>Ancylostomatidae</taxon>
        <taxon>Bunostominae</taxon>
        <taxon>Necator</taxon>
    </lineage>
</organism>